<evidence type="ECO:0000313" key="4">
    <source>
        <dbReference type="Proteomes" id="UP000602284"/>
    </source>
</evidence>
<dbReference type="EMBL" id="JAEQNB010000003">
    <property type="protein sequence ID" value="MBL0387088.1"/>
    <property type="molecule type" value="Genomic_DNA"/>
</dbReference>
<name>A0ABS1JBT9_9BACL</name>
<evidence type="ECO:0000256" key="1">
    <source>
        <dbReference type="SAM" id="SignalP"/>
    </source>
</evidence>
<comment type="caution">
    <text evidence="3">The sequence shown here is derived from an EMBL/GenBank/DDBJ whole genome shotgun (WGS) entry which is preliminary data.</text>
</comment>
<evidence type="ECO:0000259" key="2">
    <source>
        <dbReference type="Pfam" id="PF13349"/>
    </source>
</evidence>
<dbReference type="RefSeq" id="WP_201634754.1">
    <property type="nucleotide sequence ID" value="NZ_JAEQNB010000003.1"/>
</dbReference>
<gene>
    <name evidence="3" type="ORF">JJB07_10540</name>
</gene>
<dbReference type="PANTHER" id="PTHR34094:SF1">
    <property type="entry name" value="PROTEIN FAM185A"/>
    <property type="match status" value="1"/>
</dbReference>
<dbReference type="Pfam" id="PF13349">
    <property type="entry name" value="DUF4097"/>
    <property type="match status" value="1"/>
</dbReference>
<keyword evidence="1" id="KW-0732">Signal</keyword>
<proteinExistence type="predicted"/>
<keyword evidence="4" id="KW-1185">Reference proteome</keyword>
<dbReference type="PROSITE" id="PS51257">
    <property type="entry name" value="PROKAR_LIPOPROTEIN"/>
    <property type="match status" value="1"/>
</dbReference>
<feature type="signal peptide" evidence="1">
    <location>
        <begin position="1"/>
        <end position="18"/>
    </location>
</feature>
<evidence type="ECO:0000313" key="3">
    <source>
        <dbReference type="EMBL" id="MBL0387088.1"/>
    </source>
</evidence>
<feature type="domain" description="DUF4097" evidence="2">
    <location>
        <begin position="47"/>
        <end position="183"/>
    </location>
</feature>
<organism evidence="3 4">
    <name type="scientific">Tumebacillus amylolyticus</name>
    <dbReference type="NCBI Taxonomy" id="2801339"/>
    <lineage>
        <taxon>Bacteria</taxon>
        <taxon>Bacillati</taxon>
        <taxon>Bacillota</taxon>
        <taxon>Bacilli</taxon>
        <taxon>Bacillales</taxon>
        <taxon>Alicyclobacillaceae</taxon>
        <taxon>Tumebacillus</taxon>
    </lineage>
</organism>
<protein>
    <submittedName>
        <fullName evidence="3">DUF4097 family beta strand repeat protein</fullName>
    </submittedName>
</protein>
<dbReference type="InterPro" id="IPR025164">
    <property type="entry name" value="Toastrack_DUF4097"/>
</dbReference>
<dbReference type="Proteomes" id="UP000602284">
    <property type="component" value="Unassembled WGS sequence"/>
</dbReference>
<sequence>MKRKTAMWMMGLAMIVMAGGLTGCDAGVFQGKQAPISQEKSFDGKDIQNISIESHSIDVHLIPSDGDKIVATVKGTLSENAKDDDKAELLNASVNGSQLVIVSKIPTSFMDYKGGSIKLDVQVPKKMYEGIKVEEHSGDIEMDAFQAKKFTVDTSSGDVVVHGFQGDDFNLTAHSGNMTLDQMTGKGTILTHSGDVKVSMAEVKKDISIETHSGNTALYLPEASVFRLDSVTKSADSVKLNFPLSSQKKDGDDHVIAAANNATDSAPLVKIDSSSGNLELGKSSN</sequence>
<dbReference type="PANTHER" id="PTHR34094">
    <property type="match status" value="1"/>
</dbReference>
<reference evidence="3 4" key="1">
    <citation type="submission" date="2021-01" db="EMBL/GenBank/DDBJ databases">
        <title>Tumebacillus sp. strain ITR2 16S ribosomal RNA gene Genome sequencing and assembly.</title>
        <authorList>
            <person name="Kang M."/>
        </authorList>
    </citation>
    <scope>NUCLEOTIDE SEQUENCE [LARGE SCALE GENOMIC DNA]</scope>
    <source>
        <strain evidence="3 4">ITR2</strain>
    </source>
</reference>
<accession>A0ABS1JBT9</accession>
<feature type="chain" id="PRO_5045087387" evidence="1">
    <location>
        <begin position="19"/>
        <end position="285"/>
    </location>
</feature>